<organism evidence="4 5">
    <name type="scientific">Candidatus Nitrobium versatile</name>
    <dbReference type="NCBI Taxonomy" id="2884831"/>
    <lineage>
        <taxon>Bacteria</taxon>
        <taxon>Pseudomonadati</taxon>
        <taxon>Nitrospirota</taxon>
        <taxon>Nitrospiria</taxon>
        <taxon>Nitrospirales</taxon>
        <taxon>Nitrospiraceae</taxon>
        <taxon>Candidatus Nitrobium</taxon>
    </lineage>
</organism>
<feature type="domain" description="NADPH-dependent FMN reductase-like" evidence="3">
    <location>
        <begin position="1"/>
        <end position="129"/>
    </location>
</feature>
<proteinExistence type="predicted"/>
<comment type="caution">
    <text evidence="4">The sequence shown here is derived from an EMBL/GenBank/DDBJ whole genome shotgun (WGS) entry which is preliminary data.</text>
</comment>
<evidence type="ECO:0000313" key="4">
    <source>
        <dbReference type="EMBL" id="MBZ0157372.1"/>
    </source>
</evidence>
<evidence type="ECO:0000256" key="1">
    <source>
        <dbReference type="ARBA" id="ARBA00022630"/>
    </source>
</evidence>
<reference evidence="4" key="2">
    <citation type="submission" date="2021-08" db="EMBL/GenBank/DDBJ databases">
        <authorList>
            <person name="Dalcin Martins P."/>
        </authorList>
    </citation>
    <scope>NUCLEOTIDE SEQUENCE</scope>
    <source>
        <strain evidence="4">MAG_39</strain>
    </source>
</reference>
<dbReference type="PANTHER" id="PTHR43278">
    <property type="entry name" value="NAD(P)H-DEPENDENT FMN-CONTAINING OXIDOREDUCTASE YWQN-RELATED"/>
    <property type="match status" value="1"/>
</dbReference>
<accession>A0A953JCA6</accession>
<name>A0A953JCA6_9BACT</name>
<sequence>MKIVCLLGSPHPAGNSAAVAKRFLDTAASLGAETETFVLNALTYRGCQGCYACKTRLERCGLTDDLSGVLEAVREADTVVLATPTYYGDISSQLKGFIDRTYSYLKPDYLTNTSPSRLAAGKKLVFIITQGHPDEAMFSDIFPRYNNFLKWYGFQNGILLRVCGVAQPGEAEARRDVMLLAEETARKIVG</sequence>
<protein>
    <submittedName>
        <fullName evidence="4">Flavodoxin family protein</fullName>
    </submittedName>
</protein>
<dbReference type="EMBL" id="JAIOIV010000112">
    <property type="protein sequence ID" value="MBZ0157372.1"/>
    <property type="molecule type" value="Genomic_DNA"/>
</dbReference>
<evidence type="ECO:0000313" key="5">
    <source>
        <dbReference type="Proteomes" id="UP000705867"/>
    </source>
</evidence>
<dbReference type="AlphaFoldDB" id="A0A953JCA6"/>
<evidence type="ECO:0000259" key="3">
    <source>
        <dbReference type="Pfam" id="PF03358"/>
    </source>
</evidence>
<keyword evidence="1" id="KW-0285">Flavoprotein</keyword>
<keyword evidence="2" id="KW-0288">FMN</keyword>
<dbReference type="InterPro" id="IPR005025">
    <property type="entry name" value="FMN_Rdtase-like_dom"/>
</dbReference>
<dbReference type="GO" id="GO:0016491">
    <property type="term" value="F:oxidoreductase activity"/>
    <property type="evidence" value="ECO:0007669"/>
    <property type="project" value="InterPro"/>
</dbReference>
<gene>
    <name evidence="4" type="ORF">K8I29_14335</name>
</gene>
<dbReference type="InterPro" id="IPR029039">
    <property type="entry name" value="Flavoprotein-like_sf"/>
</dbReference>
<dbReference type="Pfam" id="PF03358">
    <property type="entry name" value="FMN_red"/>
    <property type="match status" value="1"/>
</dbReference>
<dbReference type="Gene3D" id="3.40.50.360">
    <property type="match status" value="1"/>
</dbReference>
<dbReference type="PANTHER" id="PTHR43278:SF2">
    <property type="entry name" value="IRON-SULFUR FLAVOPROTEIN"/>
    <property type="match status" value="1"/>
</dbReference>
<dbReference type="InterPro" id="IPR051796">
    <property type="entry name" value="ISF_SsuE-like"/>
</dbReference>
<dbReference type="Proteomes" id="UP000705867">
    <property type="component" value="Unassembled WGS sequence"/>
</dbReference>
<dbReference type="SUPFAM" id="SSF52218">
    <property type="entry name" value="Flavoproteins"/>
    <property type="match status" value="1"/>
</dbReference>
<evidence type="ECO:0000256" key="2">
    <source>
        <dbReference type="ARBA" id="ARBA00022643"/>
    </source>
</evidence>
<reference evidence="4" key="1">
    <citation type="journal article" date="2021" name="bioRxiv">
        <title>Unraveling nitrogen, sulfur and carbon metabolic pathways and microbial community transcriptional responses to substrate deprivation and toxicity stresses in a bioreactor mimicking anoxic brackish coastal sediment conditions.</title>
        <authorList>
            <person name="Martins P.D."/>
            <person name="Echeveste M.J."/>
            <person name="Arshad A."/>
            <person name="Kurth J."/>
            <person name="Ouboter H."/>
            <person name="Jetten M.S.M."/>
            <person name="Welte C.U."/>
        </authorList>
    </citation>
    <scope>NUCLEOTIDE SEQUENCE</scope>
    <source>
        <strain evidence="4">MAG_39</strain>
    </source>
</reference>